<gene>
    <name evidence="3" type="primary">LOC105049009</name>
</gene>
<dbReference type="Proteomes" id="UP000504607">
    <property type="component" value="Chromosome 7"/>
</dbReference>
<accession>A0A6I9RHI0</accession>
<dbReference type="RefSeq" id="XP_010926848.1">
    <property type="nucleotide sequence ID" value="XM_010928546.3"/>
</dbReference>
<feature type="region of interest" description="Disordered" evidence="1">
    <location>
        <begin position="1"/>
        <end position="21"/>
    </location>
</feature>
<reference evidence="3" key="1">
    <citation type="submission" date="2025-08" db="UniProtKB">
        <authorList>
            <consortium name="RefSeq"/>
        </authorList>
    </citation>
    <scope>IDENTIFICATION</scope>
</reference>
<dbReference type="InParanoid" id="A0A6I9RHI0"/>
<dbReference type="PANTHER" id="PTHR31198">
    <property type="entry name" value="COILED-COIL DOMAIN-CONTAINING PROTEIN 84"/>
    <property type="match status" value="1"/>
</dbReference>
<evidence type="ECO:0000313" key="2">
    <source>
        <dbReference type="Proteomes" id="UP000504607"/>
    </source>
</evidence>
<dbReference type="AlphaFoldDB" id="A0A6I9RHI0"/>
<sequence>MEPLKTKNAMPMVPKKKKEKERRSEGEFEFCEVCKLNHDQGHRHKYFSSHRRALAASLARFHKKLADLRFFLCNPSPLRPEHSTLNRLWCLFCAVDLHEVSSPFACSNAIYHLASLEHLENIKGFLQKNGGGMDRVDSFRVSEAELLKWEKGCELLKNAASASSEGHIGPSPGLSKDIQYELTSNKDNFQNNSNHTFSSTVSHTVMPLQSLTNEGYRVCPLEVSGTTGAGSSPYVATSLEGGLLQNVGLQDMHAMGNVGHLTGSQATLVGNKGKGSVGLSFGNREDQRSDSGGDCSGVLQTLTQISLPSGGCPANVHTGAPPPWFETSEEHEKSLTNKGLHMDKKLGKSRKLNPKRVGAAWAEKRRIELEMEKQGEIVAKSWDANWLPNFGRVWQAGTRKESRKEFEIEKQKFFKDENKSESSLKIQPYISKRMRMSSNGDGAVNSEENTKICDT</sequence>
<name>A0A6I9RHI0_ELAGV</name>
<evidence type="ECO:0000256" key="1">
    <source>
        <dbReference type="SAM" id="MobiDB-lite"/>
    </source>
</evidence>
<organism evidence="2 3">
    <name type="scientific">Elaeis guineensis var. tenera</name>
    <name type="common">Oil palm</name>
    <dbReference type="NCBI Taxonomy" id="51953"/>
    <lineage>
        <taxon>Eukaryota</taxon>
        <taxon>Viridiplantae</taxon>
        <taxon>Streptophyta</taxon>
        <taxon>Embryophyta</taxon>
        <taxon>Tracheophyta</taxon>
        <taxon>Spermatophyta</taxon>
        <taxon>Magnoliopsida</taxon>
        <taxon>Liliopsida</taxon>
        <taxon>Arecaceae</taxon>
        <taxon>Arecoideae</taxon>
        <taxon>Cocoseae</taxon>
        <taxon>Elaeidinae</taxon>
        <taxon>Elaeis</taxon>
    </lineage>
</organism>
<keyword evidence="2" id="KW-1185">Reference proteome</keyword>
<dbReference type="PANTHER" id="PTHR31198:SF1">
    <property type="entry name" value="CENTROSOMAL AT-AC SPLICING FACTOR"/>
    <property type="match status" value="1"/>
</dbReference>
<dbReference type="InterPro" id="IPR028015">
    <property type="entry name" value="CCDC84-like"/>
</dbReference>
<proteinExistence type="predicted"/>
<feature type="region of interest" description="Disordered" evidence="1">
    <location>
        <begin position="434"/>
        <end position="455"/>
    </location>
</feature>
<dbReference type="Pfam" id="PF14968">
    <property type="entry name" value="CCDC84"/>
    <property type="match status" value="1"/>
</dbReference>
<evidence type="ECO:0000313" key="3">
    <source>
        <dbReference type="RefSeq" id="XP_010926848.1"/>
    </source>
</evidence>
<dbReference type="OrthoDB" id="1892805at2759"/>
<protein>
    <submittedName>
        <fullName evidence="3">TITAN-like protein isoform X1</fullName>
    </submittedName>
</protein>